<name>A0AAV7WWR1_PLEWA</name>
<comment type="caution">
    <text evidence="2">The sequence shown here is derived from an EMBL/GenBank/DDBJ whole genome shotgun (WGS) entry which is preliminary data.</text>
</comment>
<evidence type="ECO:0000313" key="2">
    <source>
        <dbReference type="EMBL" id="KAJ1218568.1"/>
    </source>
</evidence>
<gene>
    <name evidence="2" type="ORF">NDU88_006146</name>
</gene>
<evidence type="ECO:0000313" key="3">
    <source>
        <dbReference type="Proteomes" id="UP001066276"/>
    </source>
</evidence>
<feature type="region of interest" description="Disordered" evidence="1">
    <location>
        <begin position="1"/>
        <end position="62"/>
    </location>
</feature>
<proteinExistence type="predicted"/>
<protein>
    <submittedName>
        <fullName evidence="2">Uncharacterized protein</fullName>
    </submittedName>
</protein>
<organism evidence="2 3">
    <name type="scientific">Pleurodeles waltl</name>
    <name type="common">Iberian ribbed newt</name>
    <dbReference type="NCBI Taxonomy" id="8319"/>
    <lineage>
        <taxon>Eukaryota</taxon>
        <taxon>Metazoa</taxon>
        <taxon>Chordata</taxon>
        <taxon>Craniata</taxon>
        <taxon>Vertebrata</taxon>
        <taxon>Euteleostomi</taxon>
        <taxon>Amphibia</taxon>
        <taxon>Batrachia</taxon>
        <taxon>Caudata</taxon>
        <taxon>Salamandroidea</taxon>
        <taxon>Salamandridae</taxon>
        <taxon>Pleurodelinae</taxon>
        <taxon>Pleurodeles</taxon>
    </lineage>
</organism>
<dbReference type="AlphaFoldDB" id="A0AAV7WWR1"/>
<keyword evidence="3" id="KW-1185">Reference proteome</keyword>
<accession>A0AAV7WWR1</accession>
<reference evidence="2" key="1">
    <citation type="journal article" date="2022" name="bioRxiv">
        <title>Sequencing and chromosome-scale assembly of the giantPleurodeles waltlgenome.</title>
        <authorList>
            <person name="Brown T."/>
            <person name="Elewa A."/>
            <person name="Iarovenko S."/>
            <person name="Subramanian E."/>
            <person name="Araus A.J."/>
            <person name="Petzold A."/>
            <person name="Susuki M."/>
            <person name="Suzuki K.-i.T."/>
            <person name="Hayashi T."/>
            <person name="Toyoda A."/>
            <person name="Oliveira C."/>
            <person name="Osipova E."/>
            <person name="Leigh N.D."/>
            <person name="Simon A."/>
            <person name="Yun M.H."/>
        </authorList>
    </citation>
    <scope>NUCLEOTIDE SEQUENCE</scope>
    <source>
        <strain evidence="2">20211129_DDA</strain>
        <tissue evidence="2">Liver</tissue>
    </source>
</reference>
<evidence type="ECO:0000256" key="1">
    <source>
        <dbReference type="SAM" id="MobiDB-lite"/>
    </source>
</evidence>
<dbReference type="Proteomes" id="UP001066276">
    <property type="component" value="Chromosome 1_1"/>
</dbReference>
<dbReference type="EMBL" id="JANPWB010000001">
    <property type="protein sequence ID" value="KAJ1218568.1"/>
    <property type="molecule type" value="Genomic_DNA"/>
</dbReference>
<sequence length="79" mass="8232">MESGALGPLSSSESTERLDNDPCPSGLGEVAARSRQSEEKLLTPGGYQADQERDSVKDTAGWGELTETVVSASMRTGSG</sequence>